<dbReference type="GO" id="GO:0004519">
    <property type="term" value="F:endonuclease activity"/>
    <property type="evidence" value="ECO:0007669"/>
    <property type="project" value="UniProtKB-KW"/>
</dbReference>
<dbReference type="InterPro" id="IPR002716">
    <property type="entry name" value="PIN_dom"/>
</dbReference>
<keyword evidence="8" id="KW-0800">Toxin</keyword>
<protein>
    <recommendedName>
        <fullName evidence="8">Ribonuclease VapC</fullName>
        <shortName evidence="8">RNase VapC</shortName>
        <ecNumber evidence="8">3.1.-.-</ecNumber>
    </recommendedName>
    <alternativeName>
        <fullName evidence="8">Toxin VapC</fullName>
    </alternativeName>
</protein>
<evidence type="ECO:0000313" key="10">
    <source>
        <dbReference type="EMBL" id="RCW75527.1"/>
    </source>
</evidence>
<dbReference type="HAMAP" id="MF_00265">
    <property type="entry name" value="VapC_Nob1"/>
    <property type="match status" value="1"/>
</dbReference>
<keyword evidence="11" id="KW-1185">Reference proteome</keyword>
<dbReference type="PANTHER" id="PTHR33653">
    <property type="entry name" value="RIBONUCLEASE VAPC2"/>
    <property type="match status" value="1"/>
</dbReference>
<evidence type="ECO:0000256" key="5">
    <source>
        <dbReference type="ARBA" id="ARBA00022801"/>
    </source>
</evidence>
<evidence type="ECO:0000256" key="6">
    <source>
        <dbReference type="ARBA" id="ARBA00022842"/>
    </source>
</evidence>
<comment type="similarity">
    <text evidence="7 8">Belongs to the PINc/VapC protein family.</text>
</comment>
<keyword evidence="4 8" id="KW-0479">Metal-binding</keyword>
<organism evidence="10 11">
    <name type="scientific">Pseudorhodoferax soli</name>
    <dbReference type="NCBI Taxonomy" id="545864"/>
    <lineage>
        <taxon>Bacteria</taxon>
        <taxon>Pseudomonadati</taxon>
        <taxon>Pseudomonadota</taxon>
        <taxon>Betaproteobacteria</taxon>
        <taxon>Burkholderiales</taxon>
        <taxon>Comamonadaceae</taxon>
    </lineage>
</organism>
<dbReference type="InterPro" id="IPR029060">
    <property type="entry name" value="PIN-like_dom_sf"/>
</dbReference>
<dbReference type="GO" id="GO:0004540">
    <property type="term" value="F:RNA nuclease activity"/>
    <property type="evidence" value="ECO:0007669"/>
    <property type="project" value="InterPro"/>
</dbReference>
<dbReference type="EMBL" id="QPJK01000001">
    <property type="protein sequence ID" value="RCW75527.1"/>
    <property type="molecule type" value="Genomic_DNA"/>
</dbReference>
<keyword evidence="10" id="KW-0255">Endonuclease</keyword>
<dbReference type="SUPFAM" id="SSF88723">
    <property type="entry name" value="PIN domain-like"/>
    <property type="match status" value="1"/>
</dbReference>
<evidence type="ECO:0000259" key="9">
    <source>
        <dbReference type="Pfam" id="PF01850"/>
    </source>
</evidence>
<dbReference type="GO" id="GO:0016787">
    <property type="term" value="F:hydrolase activity"/>
    <property type="evidence" value="ECO:0007669"/>
    <property type="project" value="UniProtKB-KW"/>
</dbReference>
<dbReference type="PANTHER" id="PTHR33653:SF1">
    <property type="entry name" value="RIBONUCLEASE VAPC2"/>
    <property type="match status" value="1"/>
</dbReference>
<keyword evidence="3 8" id="KW-0540">Nuclease</keyword>
<feature type="domain" description="PIN" evidence="9">
    <location>
        <begin position="10"/>
        <end position="131"/>
    </location>
</feature>
<evidence type="ECO:0000256" key="7">
    <source>
        <dbReference type="ARBA" id="ARBA00038093"/>
    </source>
</evidence>
<keyword evidence="5 8" id="KW-0378">Hydrolase</keyword>
<dbReference type="InterPro" id="IPR050556">
    <property type="entry name" value="Type_II_TA_system_RNase"/>
</dbReference>
<dbReference type="EC" id="3.1.-.-" evidence="8"/>
<dbReference type="CDD" id="cd18735">
    <property type="entry name" value="PIN_HiVapC1-like"/>
    <property type="match status" value="1"/>
</dbReference>
<feature type="binding site" evidence="8">
    <location>
        <position position="13"/>
    </location>
    <ligand>
        <name>Mg(2+)</name>
        <dbReference type="ChEBI" id="CHEBI:18420"/>
    </ligand>
</feature>
<dbReference type="Proteomes" id="UP000252884">
    <property type="component" value="Unassembled WGS sequence"/>
</dbReference>
<dbReference type="OrthoDB" id="9796690at2"/>
<gene>
    <name evidence="8" type="primary">vapC</name>
    <name evidence="10" type="ORF">DES41_101119</name>
</gene>
<reference evidence="10 11" key="1">
    <citation type="submission" date="2018-07" db="EMBL/GenBank/DDBJ databases">
        <title>Genomic Encyclopedia of Type Strains, Phase IV (KMG-IV): sequencing the most valuable type-strain genomes for metagenomic binning, comparative biology and taxonomic classification.</title>
        <authorList>
            <person name="Goeker M."/>
        </authorList>
    </citation>
    <scope>NUCLEOTIDE SEQUENCE [LARGE SCALE GENOMIC DNA]</scope>
    <source>
        <strain evidence="10 11">DSM 21634</strain>
    </source>
</reference>
<comment type="caution">
    <text evidence="10">The sequence shown here is derived from an EMBL/GenBank/DDBJ whole genome shotgun (WGS) entry which is preliminary data.</text>
</comment>
<proteinExistence type="inferred from homology"/>
<name>A0A368Y9M7_9BURK</name>
<comment type="cofactor">
    <cofactor evidence="1 8">
        <name>Mg(2+)</name>
        <dbReference type="ChEBI" id="CHEBI:18420"/>
    </cofactor>
</comment>
<comment type="function">
    <text evidence="8">Toxic component of a toxin-antitoxin (TA) system. An RNase.</text>
</comment>
<dbReference type="RefSeq" id="WP_114464970.1">
    <property type="nucleotide sequence ID" value="NZ_QPJK01000001.1"/>
</dbReference>
<dbReference type="GO" id="GO:0090729">
    <property type="term" value="F:toxin activity"/>
    <property type="evidence" value="ECO:0007669"/>
    <property type="project" value="UniProtKB-KW"/>
</dbReference>
<dbReference type="GO" id="GO:0000287">
    <property type="term" value="F:magnesium ion binding"/>
    <property type="evidence" value="ECO:0007669"/>
    <property type="project" value="UniProtKB-UniRule"/>
</dbReference>
<keyword evidence="2 8" id="KW-1277">Toxin-antitoxin system</keyword>
<dbReference type="Pfam" id="PF01850">
    <property type="entry name" value="PIN"/>
    <property type="match status" value="1"/>
</dbReference>
<evidence type="ECO:0000256" key="3">
    <source>
        <dbReference type="ARBA" id="ARBA00022722"/>
    </source>
</evidence>
<dbReference type="InterPro" id="IPR022907">
    <property type="entry name" value="VapC_family"/>
</dbReference>
<keyword evidence="6 8" id="KW-0460">Magnesium</keyword>
<dbReference type="Gene3D" id="3.40.50.1010">
    <property type="entry name" value="5'-nuclease"/>
    <property type="match status" value="1"/>
</dbReference>
<evidence type="ECO:0000256" key="2">
    <source>
        <dbReference type="ARBA" id="ARBA00022649"/>
    </source>
</evidence>
<sequence length="138" mass="14898">MAALSGGPRYLLDTNTCIYIINRRPAEVFVRFEALEVGEVGISSITGAELAFGVAKSGSDRNRQALDKFLAPLEVCAFDEAAMRRYGSLRSQLERQGTPIGALDTLIAAHALALGCVLVTNNAREFQRVAGLALENWV</sequence>
<evidence type="ECO:0000256" key="4">
    <source>
        <dbReference type="ARBA" id="ARBA00022723"/>
    </source>
</evidence>
<accession>A0A368Y9M7</accession>
<evidence type="ECO:0000256" key="1">
    <source>
        <dbReference type="ARBA" id="ARBA00001946"/>
    </source>
</evidence>
<evidence type="ECO:0000313" key="11">
    <source>
        <dbReference type="Proteomes" id="UP000252884"/>
    </source>
</evidence>
<dbReference type="AlphaFoldDB" id="A0A368Y9M7"/>
<evidence type="ECO:0000256" key="8">
    <source>
        <dbReference type="HAMAP-Rule" id="MF_00265"/>
    </source>
</evidence>
<feature type="binding site" evidence="8">
    <location>
        <position position="104"/>
    </location>
    <ligand>
        <name>Mg(2+)</name>
        <dbReference type="ChEBI" id="CHEBI:18420"/>
    </ligand>
</feature>